<feature type="domain" description="Rhamnogalacturonase A/B/Epimerase-like pectate lyase" evidence="1">
    <location>
        <begin position="2"/>
        <end position="55"/>
    </location>
</feature>
<organism evidence="2 3">
    <name type="scientific">Sphingomonas citri</name>
    <dbReference type="NCBI Taxonomy" id="2862499"/>
    <lineage>
        <taxon>Bacteria</taxon>
        <taxon>Pseudomonadati</taxon>
        <taxon>Pseudomonadota</taxon>
        <taxon>Alphaproteobacteria</taxon>
        <taxon>Sphingomonadales</taxon>
        <taxon>Sphingomonadaceae</taxon>
        <taxon>Sphingomonas</taxon>
    </lineage>
</organism>
<comment type="caution">
    <text evidence="2">The sequence shown here is derived from an EMBL/GenBank/DDBJ whole genome shotgun (WGS) entry which is preliminary data.</text>
</comment>
<evidence type="ECO:0000313" key="3">
    <source>
        <dbReference type="Proteomes" id="UP000759103"/>
    </source>
</evidence>
<dbReference type="InterPro" id="IPR011050">
    <property type="entry name" value="Pectin_lyase_fold/virulence"/>
</dbReference>
<evidence type="ECO:0000313" key="2">
    <source>
        <dbReference type="EMBL" id="MBW6532586.1"/>
    </source>
</evidence>
<sequence>MREFGAIGDGVTDDSAAFRRALAATRYLFVPPGRYRLGSAVKLGSGQRIVGTGKSAWEPYDEAAFPTVVRSEILVDGTLAFDATGSNSSTIEGIAIKAIGGRQSRWGWPAGQQKGAVGVDITGSSQFEARDVSFHGLDVAIDANQRAGSPDTQMPSISDWSASDCRRVFRFGTPTSKVYTVRDARIGEAIVSIHCDGVVEAHRCDGLRLENLRLFHGSGTPIYMRETTFITLNAVTVFESGGDQIVLEDCSNVSAAGLLLARAGAFRGEPPYPQHVALTLNRCRDVHLSTEIQEPSGGAIAVNGCSNVDLACAVGVPFWRTGNQNLLSGAATIRDSIAVHVQGSFGGLGRDYWVSVWADAASAQTLSGSVASDRSIGVFRAAALQQQGGYIFRLPDAVALAPRQTRRFRTLRLFVPAGRVAKARSIEIASYPIELAAAPVNARQMVICTAAADVLGEGPARAVLGTVTEQDHVLYDNREGVAGWYSVDLALRNPTDRAVEVPADTVIALSTVVI</sequence>
<dbReference type="InterPro" id="IPR012334">
    <property type="entry name" value="Pectin_lyas_fold"/>
</dbReference>
<proteinExistence type="predicted"/>
<dbReference type="Proteomes" id="UP000759103">
    <property type="component" value="Unassembled WGS sequence"/>
</dbReference>
<protein>
    <submittedName>
        <fullName evidence="2">Glycoside hydrolase family 55 protein</fullName>
    </submittedName>
</protein>
<dbReference type="GO" id="GO:0016787">
    <property type="term" value="F:hydrolase activity"/>
    <property type="evidence" value="ECO:0007669"/>
    <property type="project" value="UniProtKB-KW"/>
</dbReference>
<dbReference type="SUPFAM" id="SSF51126">
    <property type="entry name" value="Pectin lyase-like"/>
    <property type="match status" value="1"/>
</dbReference>
<reference evidence="2 3" key="1">
    <citation type="submission" date="2021-07" db="EMBL/GenBank/DDBJ databases">
        <title>Sphingomonas sp.</title>
        <authorList>
            <person name="Feng G."/>
            <person name="Li J."/>
            <person name="Pan M."/>
        </authorList>
    </citation>
    <scope>NUCLEOTIDE SEQUENCE [LARGE SCALE GENOMIC DNA]</scope>
    <source>
        <strain evidence="2 3">RRHST34</strain>
    </source>
</reference>
<gene>
    <name evidence="2" type="ORF">KZ820_17730</name>
</gene>
<keyword evidence="2" id="KW-0378">Hydrolase</keyword>
<accession>A0ABS7BSP0</accession>
<dbReference type="InterPro" id="IPR024535">
    <property type="entry name" value="RHGA/B-epi-like_pectate_lyase"/>
</dbReference>
<dbReference type="EMBL" id="JAHXZN010000008">
    <property type="protein sequence ID" value="MBW6532586.1"/>
    <property type="molecule type" value="Genomic_DNA"/>
</dbReference>
<dbReference type="Gene3D" id="2.160.20.10">
    <property type="entry name" value="Single-stranded right-handed beta-helix, Pectin lyase-like"/>
    <property type="match status" value="1"/>
</dbReference>
<keyword evidence="3" id="KW-1185">Reference proteome</keyword>
<dbReference type="Pfam" id="PF12708">
    <property type="entry name" value="Pect-lyase_RHGA_epim"/>
    <property type="match status" value="1"/>
</dbReference>
<name>A0ABS7BSP0_9SPHN</name>
<evidence type="ECO:0000259" key="1">
    <source>
        <dbReference type="Pfam" id="PF12708"/>
    </source>
</evidence>